<keyword evidence="3" id="KW-0479">Metal-binding</keyword>
<evidence type="ECO:0000256" key="5">
    <source>
        <dbReference type="ARBA" id="ARBA00022964"/>
    </source>
</evidence>
<proteinExistence type="inferred from homology"/>
<keyword evidence="4 8" id="KW-0058">Aromatic hydrocarbons catabolism</keyword>
<evidence type="ECO:0000313" key="10">
    <source>
        <dbReference type="EMBL" id="QNP68378.1"/>
    </source>
</evidence>
<dbReference type="SUPFAM" id="SSF54593">
    <property type="entry name" value="Glyoxalase/Bleomycin resistance protein/Dihydroxybiphenyl dioxygenase"/>
    <property type="match status" value="1"/>
</dbReference>
<keyword evidence="6 8" id="KW-0560">Oxidoreductase</keyword>
<dbReference type="RefSeq" id="WP_187745420.1">
    <property type="nucleotide sequence ID" value="NZ_CP060828.1"/>
</dbReference>
<protein>
    <submittedName>
        <fullName evidence="10">VOC family protein</fullName>
    </submittedName>
</protein>
<organism evidence="10 11">
    <name type="scientific">Streptomyces roseirectus</name>
    <dbReference type="NCBI Taxonomy" id="2768066"/>
    <lineage>
        <taxon>Bacteria</taxon>
        <taxon>Bacillati</taxon>
        <taxon>Actinomycetota</taxon>
        <taxon>Actinomycetes</taxon>
        <taxon>Kitasatosporales</taxon>
        <taxon>Streptomycetaceae</taxon>
        <taxon>Streptomyces</taxon>
    </lineage>
</organism>
<gene>
    <name evidence="10" type="ORF">IAG44_02090</name>
</gene>
<feature type="domain" description="VOC" evidence="9">
    <location>
        <begin position="143"/>
        <end position="266"/>
    </location>
</feature>
<comment type="cofactor">
    <cofactor evidence="1 8">
        <name>Fe(2+)</name>
        <dbReference type="ChEBI" id="CHEBI:29033"/>
    </cofactor>
</comment>
<dbReference type="GO" id="GO:0008198">
    <property type="term" value="F:ferrous iron binding"/>
    <property type="evidence" value="ECO:0007669"/>
    <property type="project" value="InterPro"/>
</dbReference>
<name>A0A7H0I6G2_9ACTN</name>
<comment type="similarity">
    <text evidence="2 8">Belongs to the extradiol ring-cleavage dioxygenase family.</text>
</comment>
<dbReference type="EMBL" id="CP060828">
    <property type="protein sequence ID" value="QNP68378.1"/>
    <property type="molecule type" value="Genomic_DNA"/>
</dbReference>
<evidence type="ECO:0000256" key="8">
    <source>
        <dbReference type="RuleBase" id="RU000683"/>
    </source>
</evidence>
<keyword evidence="11" id="KW-1185">Reference proteome</keyword>
<dbReference type="PROSITE" id="PS51819">
    <property type="entry name" value="VOC"/>
    <property type="match status" value="2"/>
</dbReference>
<dbReference type="InterPro" id="IPR000486">
    <property type="entry name" value="Xdiol_ring_cleave_dOase_1/2"/>
</dbReference>
<evidence type="ECO:0000256" key="4">
    <source>
        <dbReference type="ARBA" id="ARBA00022797"/>
    </source>
</evidence>
<dbReference type="KEGG" id="sroi:IAG44_02090"/>
<dbReference type="InterPro" id="IPR004360">
    <property type="entry name" value="Glyas_Fos-R_dOase_dom"/>
</dbReference>
<accession>A0A7H0I6G2</accession>
<keyword evidence="7 8" id="KW-0408">Iron</keyword>
<evidence type="ECO:0000256" key="3">
    <source>
        <dbReference type="ARBA" id="ARBA00022723"/>
    </source>
</evidence>
<evidence type="ECO:0000256" key="1">
    <source>
        <dbReference type="ARBA" id="ARBA00001954"/>
    </source>
</evidence>
<evidence type="ECO:0000259" key="9">
    <source>
        <dbReference type="PROSITE" id="PS51819"/>
    </source>
</evidence>
<sequence length="295" mass="31863">MNVFTSLGYVVVRGSLDDWSRFATKTIGAQPEPSAAGELRLRLDEYAYRILIEDGEPAGPASLVALGFTVPDAAALADLETHLASRGVPVREDEDLRARRGVEGLRVFSDPEGNTIEAVHGLPLAGTPFTSPLGVRFVTGDLGVGHAFMNSSGDAREAAEFYQRELGFKLSDTISMAELGVDGDGYFLHCNPRHHSVGFGRGIGPTPGIDHLMLEVSDLTTVGRVMDTINDDPDHIIVTLGEHTNDHMTSFYVTTPSGFQIEYGCDGLVVDDDTWQVAHYEAISTWGHKYIAADA</sequence>
<dbReference type="Pfam" id="PF00903">
    <property type="entry name" value="Glyoxalase"/>
    <property type="match status" value="1"/>
</dbReference>
<dbReference type="InterPro" id="IPR037523">
    <property type="entry name" value="VOC_core"/>
</dbReference>
<dbReference type="Gene3D" id="3.10.180.10">
    <property type="entry name" value="2,3-Dihydroxybiphenyl 1,2-Dioxygenase, domain 1"/>
    <property type="match status" value="2"/>
</dbReference>
<evidence type="ECO:0000256" key="6">
    <source>
        <dbReference type="ARBA" id="ARBA00023002"/>
    </source>
</evidence>
<evidence type="ECO:0000313" key="11">
    <source>
        <dbReference type="Proteomes" id="UP000516052"/>
    </source>
</evidence>
<dbReference type="Pfam" id="PF22632">
    <property type="entry name" value="BphC_D1"/>
    <property type="match status" value="1"/>
</dbReference>
<evidence type="ECO:0000256" key="7">
    <source>
        <dbReference type="ARBA" id="ARBA00023004"/>
    </source>
</evidence>
<dbReference type="PROSITE" id="PS00082">
    <property type="entry name" value="EXTRADIOL_DIOXYGENAS"/>
    <property type="match status" value="1"/>
</dbReference>
<evidence type="ECO:0000256" key="2">
    <source>
        <dbReference type="ARBA" id="ARBA00008784"/>
    </source>
</evidence>
<dbReference type="Proteomes" id="UP000516052">
    <property type="component" value="Chromosome"/>
</dbReference>
<dbReference type="InterPro" id="IPR029068">
    <property type="entry name" value="Glyas_Bleomycin-R_OHBP_Dase"/>
</dbReference>
<dbReference type="AlphaFoldDB" id="A0A7H0I6G2"/>
<reference evidence="10 11" key="1">
    <citation type="submission" date="2020-08" db="EMBL/GenBank/DDBJ databases">
        <title>A novel species.</title>
        <authorList>
            <person name="Gao J."/>
        </authorList>
    </citation>
    <scope>NUCLEOTIDE SEQUENCE [LARGE SCALE GENOMIC DNA]</scope>
    <source>
        <strain evidence="10 11">CRXT-G-22</strain>
    </source>
</reference>
<keyword evidence="5 8" id="KW-0223">Dioxygenase</keyword>
<feature type="domain" description="VOC" evidence="9">
    <location>
        <begin position="5"/>
        <end position="121"/>
    </location>
</feature>
<dbReference type="GO" id="GO:0051213">
    <property type="term" value="F:dioxygenase activity"/>
    <property type="evidence" value="ECO:0007669"/>
    <property type="project" value="UniProtKB-KW"/>
</dbReference>